<dbReference type="NCBIfam" id="TIGR00072">
    <property type="entry name" value="hydrog_prot"/>
    <property type="match status" value="1"/>
</dbReference>
<dbReference type="RefSeq" id="WP_116707546.1">
    <property type="nucleotide sequence ID" value="NZ_QEKW01000003.1"/>
</dbReference>
<dbReference type="GO" id="GO:0016485">
    <property type="term" value="P:protein processing"/>
    <property type="evidence" value="ECO:0007669"/>
    <property type="project" value="TreeGrafter"/>
</dbReference>
<accession>A0A2U1FI45</accession>
<evidence type="ECO:0000256" key="3">
    <source>
        <dbReference type="ARBA" id="ARBA00022750"/>
    </source>
</evidence>
<evidence type="ECO:0000256" key="1">
    <source>
        <dbReference type="ARBA" id="ARBA00006814"/>
    </source>
</evidence>
<dbReference type="EMBL" id="QEKW01000003">
    <property type="protein sequence ID" value="PVZ11838.1"/>
    <property type="molecule type" value="Genomic_DNA"/>
</dbReference>
<name>A0A2U1FI45_9PSEU</name>
<dbReference type="InterPro" id="IPR000671">
    <property type="entry name" value="Peptidase_A31"/>
</dbReference>
<dbReference type="SUPFAM" id="SSF53163">
    <property type="entry name" value="HybD-like"/>
    <property type="match status" value="1"/>
</dbReference>
<dbReference type="PANTHER" id="PTHR30302:SF1">
    <property type="entry name" value="HYDROGENASE 2 MATURATION PROTEASE"/>
    <property type="match status" value="1"/>
</dbReference>
<evidence type="ECO:0000313" key="5">
    <source>
        <dbReference type="EMBL" id="PVZ11838.1"/>
    </source>
</evidence>
<dbReference type="AlphaFoldDB" id="A0A2U1FI45"/>
<keyword evidence="3" id="KW-0064">Aspartyl protease</keyword>
<evidence type="ECO:0000256" key="2">
    <source>
        <dbReference type="ARBA" id="ARBA00022670"/>
    </source>
</evidence>
<evidence type="ECO:0000256" key="4">
    <source>
        <dbReference type="ARBA" id="ARBA00022801"/>
    </source>
</evidence>
<organism evidence="5 6">
    <name type="scientific">Actinomycetospora cinnamomea</name>
    <dbReference type="NCBI Taxonomy" id="663609"/>
    <lineage>
        <taxon>Bacteria</taxon>
        <taxon>Bacillati</taxon>
        <taxon>Actinomycetota</taxon>
        <taxon>Actinomycetes</taxon>
        <taxon>Pseudonocardiales</taxon>
        <taxon>Pseudonocardiaceae</taxon>
        <taxon>Actinomycetospora</taxon>
    </lineage>
</organism>
<dbReference type="InterPro" id="IPR023430">
    <property type="entry name" value="Pept_HybD-like_dom_sf"/>
</dbReference>
<dbReference type="PRINTS" id="PR00446">
    <property type="entry name" value="HYDRGNUPTAKE"/>
</dbReference>
<reference evidence="5 6" key="1">
    <citation type="submission" date="2018-04" db="EMBL/GenBank/DDBJ databases">
        <title>Genomic Encyclopedia of Type Strains, Phase IV (KMG-IV): sequencing the most valuable type-strain genomes for metagenomic binning, comparative biology and taxonomic classification.</title>
        <authorList>
            <person name="Goeker M."/>
        </authorList>
    </citation>
    <scope>NUCLEOTIDE SEQUENCE [LARGE SCALE GENOMIC DNA]</scope>
    <source>
        <strain evidence="5 6">DSM 45771</strain>
    </source>
</reference>
<dbReference type="PANTHER" id="PTHR30302">
    <property type="entry name" value="HYDROGENASE 1 MATURATION PROTEASE"/>
    <property type="match status" value="1"/>
</dbReference>
<dbReference type="GO" id="GO:0004190">
    <property type="term" value="F:aspartic-type endopeptidase activity"/>
    <property type="evidence" value="ECO:0007669"/>
    <property type="project" value="UniProtKB-KW"/>
</dbReference>
<keyword evidence="4" id="KW-0378">Hydrolase</keyword>
<dbReference type="Pfam" id="PF01750">
    <property type="entry name" value="HycI"/>
    <property type="match status" value="1"/>
</dbReference>
<comment type="similarity">
    <text evidence="1">Belongs to the peptidase A31 family.</text>
</comment>
<proteinExistence type="inferred from homology"/>
<sequence>MRILVGGVGNVFFSDDGFGSAVARRLLAVGGLPAAVDVVDVGVRGMHLAYQVLEGYEVLLVADTTRGGGPPGSLYLLEHDLTDAGALASFDPHGMEPDAVLDLVGALARAVGTHELRRVLVLGCEPADLGAGMGLTPAVADAVDAAVEAVPRIVAHLLDDRPFTPAASGIRTDTGAAR</sequence>
<keyword evidence="2 5" id="KW-0645">Protease</keyword>
<protein>
    <submittedName>
        <fullName evidence="5">Hydrogenase maturation protease</fullName>
    </submittedName>
</protein>
<gene>
    <name evidence="5" type="ORF">C8D89_103168</name>
</gene>
<dbReference type="OrthoDB" id="3828930at2"/>
<dbReference type="GO" id="GO:0008047">
    <property type="term" value="F:enzyme activator activity"/>
    <property type="evidence" value="ECO:0007669"/>
    <property type="project" value="InterPro"/>
</dbReference>
<dbReference type="Proteomes" id="UP000245639">
    <property type="component" value="Unassembled WGS sequence"/>
</dbReference>
<comment type="caution">
    <text evidence="5">The sequence shown here is derived from an EMBL/GenBank/DDBJ whole genome shotgun (WGS) entry which is preliminary data.</text>
</comment>
<dbReference type="Gene3D" id="3.40.50.1450">
    <property type="entry name" value="HybD-like"/>
    <property type="match status" value="1"/>
</dbReference>
<keyword evidence="6" id="KW-1185">Reference proteome</keyword>
<evidence type="ECO:0000313" key="6">
    <source>
        <dbReference type="Proteomes" id="UP000245639"/>
    </source>
</evidence>